<proteinExistence type="predicted"/>
<feature type="compositionally biased region" description="Pro residues" evidence="1">
    <location>
        <begin position="373"/>
        <end position="389"/>
    </location>
</feature>
<feature type="region of interest" description="Disordered" evidence="1">
    <location>
        <begin position="156"/>
        <end position="184"/>
    </location>
</feature>
<evidence type="ECO:0000313" key="3">
    <source>
        <dbReference type="Proteomes" id="UP000614334"/>
    </source>
</evidence>
<evidence type="ECO:0000256" key="1">
    <source>
        <dbReference type="SAM" id="MobiDB-lite"/>
    </source>
</evidence>
<name>A0A8H7ICY8_9AGAM</name>
<dbReference type="Proteomes" id="UP000614334">
    <property type="component" value="Unassembled WGS sequence"/>
</dbReference>
<feature type="region of interest" description="Disordered" evidence="1">
    <location>
        <begin position="307"/>
        <end position="411"/>
    </location>
</feature>
<dbReference type="EMBL" id="JACYCF010000012">
    <property type="protein sequence ID" value="KAF8753994.1"/>
    <property type="molecule type" value="Genomic_DNA"/>
</dbReference>
<feature type="region of interest" description="Disordered" evidence="1">
    <location>
        <begin position="679"/>
        <end position="718"/>
    </location>
</feature>
<protein>
    <submittedName>
        <fullName evidence="2">Uncharacterized protein</fullName>
    </submittedName>
</protein>
<feature type="compositionally biased region" description="Low complexity" evidence="1">
    <location>
        <begin position="166"/>
        <end position="180"/>
    </location>
</feature>
<gene>
    <name evidence="2" type="ORF">RHS01_06745</name>
</gene>
<evidence type="ECO:0000313" key="2">
    <source>
        <dbReference type="EMBL" id="KAF8753994.1"/>
    </source>
</evidence>
<feature type="compositionally biased region" description="Basic and acidic residues" evidence="1">
    <location>
        <begin position="461"/>
        <end position="474"/>
    </location>
</feature>
<sequence>MPGRHPCERGRWCSCHRAGPSTIPTPPLPSATKKKKKYTLLATTASLVCPVLGAPTPQPTTHLPFLYPTLDKRVTDAGQAPDDPSEGFQQQHIQLADLIRAGLPYKFVYDPVADTTSNKAEDIALTDSSGAWVIDNSWSLHGRRFGPLYATATATAGITDDPLPTPTESVPPASTPTATTTPPPTILAIESSLRLAGNHSGDNDADSAREKVAQSSLVSRVGRALQLRNQPPEEEEQQQEPSDPRLSSNSASKLGPDAMLPGEPRPASACEDGWDVDASVSVYFYSIFPGLNPRFVTLISSYRYQADSGPDTPMGGAIQEEPEPDEEGPASTRATSPVAILPSRASSPTAPDSQPPTSSPQVPAPNYASPTVPNYPSPTVPTYSPPPTAGPSTSPLARIEAHPMPHPLTNQPMMDQAREKVFRLRTEVLPQVARGKRPAHSASPRHPSTNPIPNPKRLRKNREEHHGPRSDRRQACARTPPFDERCTRGGGRRKGGGTGTERGGRVWLELGSFDARWVPADFVDRNLHFAAVSRNGVAPMTSMAINEPASTNPNAPALPLHRRKLEQARWRVCRRGDHGDWNGNGKMVPSAPPCDEETVPSAPALEHDSPVPSAPSLEDEGLEDGERKTAPAPNVPSAPPLDDDPGPSTPLDDRSSRSISFAPPSIPSALLVASAPVLHDDAPSLDGNKLPHPRSTLSHPELTRNGSSAPLFNNGEER</sequence>
<accession>A0A8H7ICY8</accession>
<feature type="region of interest" description="Disordered" evidence="1">
    <location>
        <begin position="430"/>
        <end position="504"/>
    </location>
</feature>
<comment type="caution">
    <text evidence="2">The sequence shown here is derived from an EMBL/GenBank/DDBJ whole genome shotgun (WGS) entry which is preliminary data.</text>
</comment>
<reference evidence="2" key="1">
    <citation type="submission" date="2020-09" db="EMBL/GenBank/DDBJ databases">
        <title>Comparative genome analyses of four rice-infecting Rhizoctonia solani isolates reveal extensive enrichment of homogalacturonan modification genes.</title>
        <authorList>
            <person name="Lee D.-Y."/>
            <person name="Jeon J."/>
            <person name="Kim K.-T."/>
            <person name="Cheong K."/>
            <person name="Song H."/>
            <person name="Choi G."/>
            <person name="Ko J."/>
            <person name="Opiyo S.O."/>
            <person name="Zuo S."/>
            <person name="Madhav S."/>
            <person name="Lee Y.-H."/>
            <person name="Wang G.-L."/>
        </authorList>
    </citation>
    <scope>NUCLEOTIDE SEQUENCE</scope>
    <source>
        <strain evidence="2">AG1-IA B2</strain>
    </source>
</reference>
<feature type="region of interest" description="Disordered" evidence="1">
    <location>
        <begin position="576"/>
        <end position="663"/>
    </location>
</feature>
<feature type="region of interest" description="Disordered" evidence="1">
    <location>
        <begin position="196"/>
        <end position="268"/>
    </location>
</feature>
<dbReference type="AlphaFoldDB" id="A0A8H7ICY8"/>
<organism evidence="2 3">
    <name type="scientific">Rhizoctonia solani</name>
    <dbReference type="NCBI Taxonomy" id="456999"/>
    <lineage>
        <taxon>Eukaryota</taxon>
        <taxon>Fungi</taxon>
        <taxon>Dikarya</taxon>
        <taxon>Basidiomycota</taxon>
        <taxon>Agaricomycotina</taxon>
        <taxon>Agaricomycetes</taxon>
        <taxon>Cantharellales</taxon>
        <taxon>Ceratobasidiaceae</taxon>
        <taxon>Rhizoctonia</taxon>
    </lineage>
</organism>